<evidence type="ECO:0000313" key="5">
    <source>
        <dbReference type="Proteomes" id="UP001474421"/>
    </source>
</evidence>
<gene>
    <name evidence="4" type="ORF">NXF25_018299</name>
</gene>
<dbReference type="SUPFAM" id="SSF54928">
    <property type="entry name" value="RNA-binding domain, RBD"/>
    <property type="match status" value="1"/>
</dbReference>
<feature type="compositionally biased region" description="Basic and acidic residues" evidence="2">
    <location>
        <begin position="214"/>
        <end position="234"/>
    </location>
</feature>
<organism evidence="4 5">
    <name type="scientific">Crotalus adamanteus</name>
    <name type="common">Eastern diamondback rattlesnake</name>
    <dbReference type="NCBI Taxonomy" id="8729"/>
    <lineage>
        <taxon>Eukaryota</taxon>
        <taxon>Metazoa</taxon>
        <taxon>Chordata</taxon>
        <taxon>Craniata</taxon>
        <taxon>Vertebrata</taxon>
        <taxon>Euteleostomi</taxon>
        <taxon>Lepidosauria</taxon>
        <taxon>Squamata</taxon>
        <taxon>Bifurcata</taxon>
        <taxon>Unidentata</taxon>
        <taxon>Episquamata</taxon>
        <taxon>Toxicofera</taxon>
        <taxon>Serpentes</taxon>
        <taxon>Colubroidea</taxon>
        <taxon>Viperidae</taxon>
        <taxon>Crotalinae</taxon>
        <taxon>Crotalus</taxon>
    </lineage>
</organism>
<dbReference type="EMBL" id="JAOTOJ010000019">
    <property type="protein sequence ID" value="KAK9390969.1"/>
    <property type="molecule type" value="Genomic_DNA"/>
</dbReference>
<name>A0AAW1ANA9_CROAD</name>
<feature type="compositionally biased region" description="Basic residues" evidence="2">
    <location>
        <begin position="300"/>
        <end position="316"/>
    </location>
</feature>
<dbReference type="AlphaFoldDB" id="A0AAW1ANA9"/>
<sequence length="464" mass="51610">MPLFAKLGGAEEKGRVCGLPFFFPQLGRDLCACSESQPRGNPVLAAGAPAPQEGLEEDLDSGRRPLSASFRAGAGKGGGGEGRRLFPPSPPLPCPPFLPLPPPGFLLIVIWPAVFQHRGQLLNNGTALPLRDALQILNQEEGGRGGGGKKGEKWGDLEASLGEGKGLEKRSRRLRPELQEGWGGGKKPREERGDPRRRGGGNPEKNPTPRRRRKEEEESQAERQDEGSGRKLEPDAIKLFIGQIPRNLDEKDLRPIFEQFGKIYELTVIKDKYTGMHKGNKEETEVFLARPGSARPWRWGSRRARRRRRRRRRLPSKAKDAKLDSAPLFWLREGKGREGEEALASRPLAALPDAPPELSRSSGLAFPARLQEGTVRRKKETGRREGGKKRRKEGGGGGRKGSKNRGREGGRNRGREGGRREREERKEGRKGESMKGGRERRKEGIEEGFSPLQPQDNLRWLVNI</sequence>
<feature type="region of interest" description="Disordered" evidence="2">
    <location>
        <begin position="140"/>
        <end position="234"/>
    </location>
</feature>
<feature type="compositionally biased region" description="Basic and acidic residues" evidence="2">
    <location>
        <begin position="187"/>
        <end position="197"/>
    </location>
</feature>
<dbReference type="InterPro" id="IPR035979">
    <property type="entry name" value="RBD_domain_sf"/>
</dbReference>
<protein>
    <submittedName>
        <fullName evidence="4">CUGBP Elav-like family member 3</fullName>
    </submittedName>
</protein>
<evidence type="ECO:0000256" key="1">
    <source>
        <dbReference type="PROSITE-ProRule" id="PRU00176"/>
    </source>
</evidence>
<dbReference type="InterPro" id="IPR012677">
    <property type="entry name" value="Nucleotide-bd_a/b_plait_sf"/>
</dbReference>
<comment type="caution">
    <text evidence="4">The sequence shown here is derived from an EMBL/GenBank/DDBJ whole genome shotgun (WGS) entry which is preliminary data.</text>
</comment>
<dbReference type="Proteomes" id="UP001474421">
    <property type="component" value="Unassembled WGS sequence"/>
</dbReference>
<dbReference type="InterPro" id="IPR000504">
    <property type="entry name" value="RRM_dom"/>
</dbReference>
<dbReference type="GO" id="GO:0003723">
    <property type="term" value="F:RNA binding"/>
    <property type="evidence" value="ECO:0007669"/>
    <property type="project" value="UniProtKB-UniRule"/>
</dbReference>
<keyword evidence="5" id="KW-1185">Reference proteome</keyword>
<feature type="compositionally biased region" description="Low complexity" evidence="2">
    <location>
        <begin position="342"/>
        <end position="358"/>
    </location>
</feature>
<accession>A0AAW1ANA9</accession>
<evidence type="ECO:0000256" key="2">
    <source>
        <dbReference type="SAM" id="MobiDB-lite"/>
    </source>
</evidence>
<feature type="domain" description="RRM" evidence="3">
    <location>
        <begin position="237"/>
        <end position="279"/>
    </location>
</feature>
<evidence type="ECO:0000313" key="4">
    <source>
        <dbReference type="EMBL" id="KAK9390969.1"/>
    </source>
</evidence>
<proteinExistence type="predicted"/>
<feature type="compositionally biased region" description="Basic residues" evidence="2">
    <location>
        <begin position="376"/>
        <end position="392"/>
    </location>
</feature>
<reference evidence="4 5" key="1">
    <citation type="journal article" date="2024" name="Proc. Natl. Acad. Sci. U.S.A.">
        <title>The genetic regulatory architecture and epigenomic basis for age-related changes in rattlesnake venom.</title>
        <authorList>
            <person name="Hogan M.P."/>
            <person name="Holding M.L."/>
            <person name="Nystrom G.S."/>
            <person name="Colston T.J."/>
            <person name="Bartlett D.A."/>
            <person name="Mason A.J."/>
            <person name="Ellsworth S.A."/>
            <person name="Rautsaw R.M."/>
            <person name="Lawrence K.C."/>
            <person name="Strickland J.L."/>
            <person name="He B."/>
            <person name="Fraser P."/>
            <person name="Margres M.J."/>
            <person name="Gilbert D.M."/>
            <person name="Gibbs H.L."/>
            <person name="Parkinson C.L."/>
            <person name="Rokyta D.R."/>
        </authorList>
    </citation>
    <scope>NUCLEOTIDE SEQUENCE [LARGE SCALE GENOMIC DNA]</scope>
    <source>
        <strain evidence="4">DRR0105</strain>
    </source>
</reference>
<feature type="compositionally biased region" description="Basic and acidic residues" evidence="2">
    <location>
        <begin position="165"/>
        <end position="178"/>
    </location>
</feature>
<feature type="compositionally biased region" description="Basic and acidic residues" evidence="2">
    <location>
        <begin position="405"/>
        <end position="445"/>
    </location>
</feature>
<evidence type="ECO:0000259" key="3">
    <source>
        <dbReference type="PROSITE" id="PS50102"/>
    </source>
</evidence>
<dbReference type="Pfam" id="PF00076">
    <property type="entry name" value="RRM_1"/>
    <property type="match status" value="1"/>
</dbReference>
<feature type="region of interest" description="Disordered" evidence="2">
    <location>
        <begin position="298"/>
        <end position="320"/>
    </location>
</feature>
<dbReference type="PROSITE" id="PS50102">
    <property type="entry name" value="RRM"/>
    <property type="match status" value="1"/>
</dbReference>
<feature type="region of interest" description="Disordered" evidence="2">
    <location>
        <begin position="340"/>
        <end position="464"/>
    </location>
</feature>
<keyword evidence="1" id="KW-0694">RNA-binding</keyword>
<dbReference type="Gene3D" id="3.30.70.330">
    <property type="match status" value="1"/>
</dbReference>
<dbReference type="SMART" id="SM00360">
    <property type="entry name" value="RRM"/>
    <property type="match status" value="1"/>
</dbReference>